<dbReference type="InterPro" id="IPR040552">
    <property type="entry name" value="DNMT3_ADD_GATA1-like"/>
</dbReference>
<reference evidence="15" key="2">
    <citation type="submission" date="2025-08" db="UniProtKB">
        <authorList>
            <consortium name="Ensembl"/>
        </authorList>
    </citation>
    <scope>IDENTIFICATION</scope>
</reference>
<dbReference type="InterPro" id="IPR049554">
    <property type="entry name" value="DNMT3_ADD_PHD"/>
</dbReference>
<dbReference type="PROSITE" id="PS51679">
    <property type="entry name" value="SAM_MT_C5"/>
    <property type="match status" value="1"/>
</dbReference>
<dbReference type="InterPro" id="IPR050390">
    <property type="entry name" value="C5-Methyltransferase"/>
</dbReference>
<evidence type="ECO:0000256" key="3">
    <source>
        <dbReference type="ARBA" id="ARBA00022491"/>
    </source>
</evidence>
<dbReference type="Proteomes" id="UP000694387">
    <property type="component" value="Chromosome 6"/>
</dbReference>
<protein>
    <recommendedName>
        <fullName evidence="2">DNA (cytosine-5-)-methyltransferase</fullName>
        <ecNumber evidence="2">2.1.1.37</ecNumber>
    </recommendedName>
</protein>
<feature type="compositionally biased region" description="Basic and acidic residues" evidence="13">
    <location>
        <begin position="137"/>
        <end position="164"/>
    </location>
</feature>
<reference evidence="15 16" key="1">
    <citation type="journal article" date="2020" name="Nat. Commun.">
        <title>Donkey genomes provide new insights into domestication and selection for coat color.</title>
        <authorList>
            <person name="Wang"/>
            <person name="C."/>
            <person name="Li"/>
            <person name="H."/>
            <person name="Guo"/>
            <person name="Y."/>
            <person name="Huang"/>
            <person name="J."/>
            <person name="Sun"/>
            <person name="Y."/>
            <person name="Min"/>
            <person name="J."/>
            <person name="Wang"/>
            <person name="J."/>
            <person name="Fang"/>
            <person name="X."/>
            <person name="Zhao"/>
            <person name="Z."/>
            <person name="Wang"/>
            <person name="S."/>
            <person name="Zhang"/>
            <person name="Y."/>
            <person name="Liu"/>
            <person name="Q."/>
            <person name="Jiang"/>
            <person name="Q."/>
            <person name="Wang"/>
            <person name="X."/>
            <person name="Guo"/>
            <person name="Y."/>
            <person name="Yang"/>
            <person name="C."/>
            <person name="Wang"/>
            <person name="Y."/>
            <person name="Tian"/>
            <person name="F."/>
            <person name="Zhuang"/>
            <person name="G."/>
            <person name="Fan"/>
            <person name="Y."/>
            <person name="Gao"/>
            <person name="Q."/>
            <person name="Li"/>
            <person name="Y."/>
            <person name="Ju"/>
            <person name="Z."/>
            <person name="Li"/>
            <person name="J."/>
            <person name="Li"/>
            <person name="R."/>
            <person name="Hou"/>
            <person name="M."/>
            <person name="Yang"/>
            <person name="G."/>
            <person name="Liu"/>
            <person name="G."/>
            <person name="Liu"/>
            <person name="W."/>
            <person name="Guo"/>
            <person name="J."/>
            <person name="Pan"/>
            <person name="S."/>
            <person name="Fan"/>
            <person name="G."/>
            <person name="Zhang"/>
            <person name="W."/>
            <person name="Zhang"/>
            <person name="R."/>
            <person name="Yu"/>
            <person name="J."/>
            <person name="Zhang"/>
            <person name="X."/>
            <person name="Yin"/>
            <person name="Q."/>
            <person name="Ji"/>
            <person name="C."/>
            <person name="Jin"/>
            <person name="Y."/>
            <person name="Yue"/>
            <person name="G."/>
            <person name="Liu"/>
            <person name="M."/>
            <person name="Xu"/>
            <person name="J."/>
            <person name="Liu"/>
            <person name="S."/>
            <person name="Jordana"/>
            <person name="J."/>
            <person name="Noce"/>
            <person name="A."/>
            <person name="Amills"/>
            <person name="M."/>
            <person name="Wu"/>
            <person name="D.D."/>
            <person name="Li"/>
            <person name="S."/>
            <person name="Zhou"/>
            <person name="X. and Zhong"/>
            <person name="J."/>
        </authorList>
    </citation>
    <scope>NUCLEOTIDE SEQUENCE [LARGE SCALE GENOMIC DNA]</scope>
</reference>
<evidence type="ECO:0000256" key="1">
    <source>
        <dbReference type="ARBA" id="ARBA00004123"/>
    </source>
</evidence>
<dbReference type="EC" id="2.1.1.37" evidence="2"/>
<proteinExistence type="inferred from homology"/>
<keyword evidence="16" id="KW-1185">Reference proteome</keyword>
<evidence type="ECO:0000256" key="5">
    <source>
        <dbReference type="ARBA" id="ARBA00022679"/>
    </source>
</evidence>
<dbReference type="InterPro" id="IPR029063">
    <property type="entry name" value="SAM-dependent_MTases_sf"/>
</dbReference>
<dbReference type="GO" id="GO:0032259">
    <property type="term" value="P:methylation"/>
    <property type="evidence" value="ECO:0007669"/>
    <property type="project" value="UniProtKB-KW"/>
</dbReference>
<dbReference type="GeneTree" id="ENSGT00940000155459"/>
<keyword evidence="10" id="KW-0238">DNA-binding</keyword>
<evidence type="ECO:0000313" key="16">
    <source>
        <dbReference type="Proteomes" id="UP000694387"/>
    </source>
</evidence>
<dbReference type="GO" id="GO:0003886">
    <property type="term" value="F:DNA (cytosine-5-)-methyltransferase activity"/>
    <property type="evidence" value="ECO:0007669"/>
    <property type="project" value="UniProtKB-EC"/>
</dbReference>
<dbReference type="PANTHER" id="PTHR23068:SF10">
    <property type="entry name" value="DNA (CYTOSINE-5)-METHYLTRANSFERASE 3A"/>
    <property type="match status" value="1"/>
</dbReference>
<dbReference type="GO" id="GO:0045892">
    <property type="term" value="P:negative regulation of DNA-templated transcription"/>
    <property type="evidence" value="ECO:0007669"/>
    <property type="project" value="TreeGrafter"/>
</dbReference>
<feature type="region of interest" description="Disordered" evidence="13">
    <location>
        <begin position="355"/>
        <end position="374"/>
    </location>
</feature>
<dbReference type="InterPro" id="IPR018117">
    <property type="entry name" value="C5_DNA_meth_AS"/>
</dbReference>
<keyword evidence="6 12" id="KW-0949">S-adenosyl-L-methionine</keyword>
<dbReference type="PROSITE" id="PS00094">
    <property type="entry name" value="C5_MTASE_1"/>
    <property type="match status" value="1"/>
</dbReference>
<feature type="compositionally biased region" description="Basic residues" evidence="13">
    <location>
        <begin position="44"/>
        <end position="54"/>
    </location>
</feature>
<dbReference type="InterPro" id="IPR044108">
    <property type="entry name" value="ADD_DNMT3A"/>
</dbReference>
<feature type="domain" description="PHD-type" evidence="14">
    <location>
        <begin position="390"/>
        <end position="522"/>
    </location>
</feature>
<dbReference type="FunFam" id="3.40.50.150:FF:000011">
    <property type="entry name" value="DNA methyltransferase 3 alpha"/>
    <property type="match status" value="1"/>
</dbReference>
<keyword evidence="4 12" id="KW-0489">Methyltransferase</keyword>
<feature type="compositionally biased region" description="Low complexity" evidence="13">
    <location>
        <begin position="110"/>
        <end position="125"/>
    </location>
</feature>
<sequence length="820" mass="91431">MPSSGPGDTSSSAPEREEDRKEGEEQEEARGKEERQEPSTAARKVGRPGRKRKHPPVESSDTPKDPTVTSKSPSMAQDSGSSELLPNGDLEKRSEPQPEEGSPAGGQKGGAPAEGEGAAETPTEASRAVENGCCTPKDGRGAPAEEGKEQKETNIESMKMEGSRGRLRGGLGWESSLRQRPMPRLTFQAGDPYYISKRKRDEWLARWKREAEKKAKVIAVMNAVEENQGSGEAQKVEEASPPAVQQPTDPASPTVATTPEPVGADAGDKNVTKAADDEPEYEVASSRAGKLFPACHDNDESDTAKAVEVQNKQMIEWALGGFQPSGPKGLEPPEEEKNPYKEVYTDMWVEPEAAAYAPPPPAKKPRKSTTEKPKVKEIIDERTRERLVYEVRQKCRNIEDICISCGSLNVTLEHPLFIGGMCQNCKNCFLECAYQYDDDGYQSYCTICCGGREVLMCGNNNCCRCFCVECVDLLVGPGAAQAAIKEDPWNCYMCGHKGTYGLLRRRDDWPSRLQMFFANNHDQEFDPPKVYPPVPAEKRKPIRVLSLFDGIATGLLVLKDLGIQVDRYIASEVCEDSITVGMVRHQGKIMYVGDVRSVTQKHIQEWGPFDLVIGGSPCNDLSIVNPARKGLYEGTGRLFFEFYRLLHDARPKEGDDRPFFWLFENVVAMGVSDKRDISRFLESNPVMIDAKEVSAAHRARYFWGNLPGMNRPLASTVNDKLELQECLEHGRIAKFSKVRTITTRSNSIKQGKDQHFPVFMNEKEDILWCTEMERVFGFPVHYTDVSNMSRLARQRLLGRSWSVPVIRHLFAPLKEYFACV</sequence>
<keyword evidence="8" id="KW-0863">Zinc-finger</keyword>
<dbReference type="GO" id="GO:0003677">
    <property type="term" value="F:DNA binding"/>
    <property type="evidence" value="ECO:0007669"/>
    <property type="project" value="UniProtKB-KW"/>
</dbReference>
<dbReference type="InterPro" id="IPR054724">
    <property type="entry name" value="DNM3A_N"/>
</dbReference>
<keyword evidence="7" id="KW-0479">Metal-binding</keyword>
<evidence type="ECO:0000256" key="9">
    <source>
        <dbReference type="ARBA" id="ARBA00022833"/>
    </source>
</evidence>
<keyword evidence="5 12" id="KW-0808">Transferase</keyword>
<accession>A0A8C4M2U8</accession>
<evidence type="ECO:0000256" key="8">
    <source>
        <dbReference type="ARBA" id="ARBA00022771"/>
    </source>
</evidence>
<name>A0A8C4M2U8_EQUAS</name>
<feature type="compositionally biased region" description="Basic and acidic residues" evidence="13">
    <location>
        <begin position="14"/>
        <end position="37"/>
    </location>
</feature>
<keyword evidence="9" id="KW-0862">Zinc</keyword>
<feature type="region of interest" description="Disordered" evidence="13">
    <location>
        <begin position="1"/>
        <end position="185"/>
    </location>
</feature>
<feature type="active site" evidence="12">
    <location>
        <position position="618"/>
    </location>
</feature>
<keyword evidence="11" id="KW-0539">Nucleus</keyword>
<dbReference type="Gene3D" id="1.10.720.50">
    <property type="entry name" value="PWWP, helical domain"/>
    <property type="match status" value="1"/>
</dbReference>
<evidence type="ECO:0000256" key="10">
    <source>
        <dbReference type="ARBA" id="ARBA00023125"/>
    </source>
</evidence>
<feature type="region of interest" description="Disordered" evidence="13">
    <location>
        <begin position="226"/>
        <end position="296"/>
    </location>
</feature>
<dbReference type="CDD" id="cd11729">
    <property type="entry name" value="ADDz_Dnmt3a"/>
    <property type="match status" value="1"/>
</dbReference>
<evidence type="ECO:0000256" key="2">
    <source>
        <dbReference type="ARBA" id="ARBA00011975"/>
    </source>
</evidence>
<dbReference type="FunFam" id="3.40.50.150:FF:000008">
    <property type="entry name" value="DNA (Cytosine-5)-methyltransferase 3A isoform X1"/>
    <property type="match status" value="1"/>
</dbReference>
<comment type="similarity">
    <text evidence="12">Belongs to the class I-like SAM-binding methyltransferase superfamily. C5-methyltransferase family.</text>
</comment>
<dbReference type="AlphaFoldDB" id="A0A8C4M2U8"/>
<dbReference type="PROSITE" id="PS51533">
    <property type="entry name" value="ADD"/>
    <property type="match status" value="1"/>
</dbReference>
<dbReference type="Gene3D" id="3.40.50.150">
    <property type="entry name" value="Vaccinia Virus protein VP39"/>
    <property type="match status" value="2"/>
</dbReference>
<feature type="compositionally biased region" description="Polar residues" evidence="13">
    <location>
        <begin position="67"/>
        <end position="84"/>
    </location>
</feature>
<evidence type="ECO:0000256" key="7">
    <source>
        <dbReference type="ARBA" id="ARBA00022723"/>
    </source>
</evidence>
<keyword evidence="3" id="KW-0678">Repressor</keyword>
<dbReference type="Pfam" id="PF22855">
    <property type="entry name" value="DNM3A_N"/>
    <property type="match status" value="1"/>
</dbReference>
<evidence type="ECO:0000313" key="15">
    <source>
        <dbReference type="Ensembl" id="ENSEASP00005016587.2"/>
    </source>
</evidence>
<dbReference type="GO" id="GO:0005737">
    <property type="term" value="C:cytoplasm"/>
    <property type="evidence" value="ECO:0007669"/>
    <property type="project" value="TreeGrafter"/>
</dbReference>
<evidence type="ECO:0000256" key="6">
    <source>
        <dbReference type="ARBA" id="ARBA00022691"/>
    </source>
</evidence>
<dbReference type="InterPro" id="IPR001525">
    <property type="entry name" value="C5_MeTfrase"/>
</dbReference>
<comment type="subcellular location">
    <subcellularLocation>
        <location evidence="1">Nucleus</location>
    </subcellularLocation>
</comment>
<dbReference type="Pfam" id="PF21255">
    <property type="entry name" value="DNMT3_ADD_GATA1-like"/>
    <property type="match status" value="1"/>
</dbReference>
<evidence type="ECO:0000259" key="14">
    <source>
        <dbReference type="PROSITE" id="PS51533"/>
    </source>
</evidence>
<feature type="compositionally biased region" description="Basic and acidic residues" evidence="13">
    <location>
        <begin position="266"/>
        <end position="276"/>
    </location>
</feature>
<dbReference type="PANTHER" id="PTHR23068">
    <property type="entry name" value="DNA CYTOSINE-5- -METHYLTRANSFERASE 3-RELATED"/>
    <property type="match status" value="1"/>
</dbReference>
<reference evidence="15" key="3">
    <citation type="submission" date="2025-09" db="UniProtKB">
        <authorList>
            <consortium name="Ensembl"/>
        </authorList>
    </citation>
    <scope>IDENTIFICATION</scope>
</reference>
<dbReference type="Pfam" id="PF17980">
    <property type="entry name" value="ADD_DNMT3"/>
    <property type="match status" value="1"/>
</dbReference>
<dbReference type="Ensembl" id="ENSEAST00005018019.2">
    <property type="protein sequence ID" value="ENSEASP00005016587.2"/>
    <property type="gene ID" value="ENSEASG00005010712.2"/>
</dbReference>
<evidence type="ECO:0000256" key="11">
    <source>
        <dbReference type="ARBA" id="ARBA00023242"/>
    </source>
</evidence>
<evidence type="ECO:0000256" key="13">
    <source>
        <dbReference type="SAM" id="MobiDB-lite"/>
    </source>
</evidence>
<gene>
    <name evidence="15" type="primary">DNMT3A</name>
</gene>
<dbReference type="GO" id="GO:0008270">
    <property type="term" value="F:zinc ion binding"/>
    <property type="evidence" value="ECO:0007669"/>
    <property type="project" value="UniProtKB-KW"/>
</dbReference>
<dbReference type="GO" id="GO:0005634">
    <property type="term" value="C:nucleus"/>
    <property type="evidence" value="ECO:0007669"/>
    <property type="project" value="UniProtKB-SubCell"/>
</dbReference>
<dbReference type="Pfam" id="PF00145">
    <property type="entry name" value="DNA_methylase"/>
    <property type="match status" value="1"/>
</dbReference>
<dbReference type="InterPro" id="IPR025766">
    <property type="entry name" value="ADD"/>
</dbReference>
<organism evidence="15 16">
    <name type="scientific">Equus asinus</name>
    <name type="common">Donkey</name>
    <name type="synonym">Equus africanus asinus</name>
    <dbReference type="NCBI Taxonomy" id="9793"/>
    <lineage>
        <taxon>Eukaryota</taxon>
        <taxon>Metazoa</taxon>
        <taxon>Chordata</taxon>
        <taxon>Craniata</taxon>
        <taxon>Vertebrata</taxon>
        <taxon>Euteleostomi</taxon>
        <taxon>Mammalia</taxon>
        <taxon>Eutheria</taxon>
        <taxon>Laurasiatheria</taxon>
        <taxon>Perissodactyla</taxon>
        <taxon>Equidae</taxon>
        <taxon>Equus</taxon>
    </lineage>
</organism>
<feature type="compositionally biased region" description="Polar residues" evidence="13">
    <location>
        <begin position="1"/>
        <end position="12"/>
    </location>
</feature>
<feature type="compositionally biased region" description="Polar residues" evidence="13">
    <location>
        <begin position="243"/>
        <end position="257"/>
    </location>
</feature>
<evidence type="ECO:0000256" key="4">
    <source>
        <dbReference type="ARBA" id="ARBA00022603"/>
    </source>
</evidence>
<dbReference type="SUPFAM" id="SSF53335">
    <property type="entry name" value="S-adenosyl-L-methionine-dependent methyltransferases"/>
    <property type="match status" value="1"/>
</dbReference>
<evidence type="ECO:0000256" key="12">
    <source>
        <dbReference type="PROSITE-ProRule" id="PRU01016"/>
    </source>
</evidence>